<gene>
    <name evidence="3" type="ORF">PRK78_001788</name>
</gene>
<keyword evidence="1" id="KW-1133">Transmembrane helix</keyword>
<proteinExistence type="predicted"/>
<dbReference type="GO" id="GO:0005789">
    <property type="term" value="C:endoplasmic reticulum membrane"/>
    <property type="evidence" value="ECO:0007669"/>
    <property type="project" value="TreeGrafter"/>
</dbReference>
<organism evidence="3 4">
    <name type="scientific">Emydomyces testavorans</name>
    <dbReference type="NCBI Taxonomy" id="2070801"/>
    <lineage>
        <taxon>Eukaryota</taxon>
        <taxon>Fungi</taxon>
        <taxon>Dikarya</taxon>
        <taxon>Ascomycota</taxon>
        <taxon>Pezizomycotina</taxon>
        <taxon>Eurotiomycetes</taxon>
        <taxon>Eurotiomycetidae</taxon>
        <taxon>Onygenales</taxon>
        <taxon>Nannizziopsiaceae</taxon>
        <taxon>Emydomyces</taxon>
    </lineage>
</organism>
<dbReference type="AlphaFoldDB" id="A0AAF0DEJ9"/>
<keyword evidence="2" id="KW-0732">Signal</keyword>
<accession>A0AAF0DEJ9</accession>
<dbReference type="GO" id="GO:0031501">
    <property type="term" value="C:mannosyltransferase complex"/>
    <property type="evidence" value="ECO:0007669"/>
    <property type="project" value="TreeGrafter"/>
</dbReference>
<evidence type="ECO:0000256" key="1">
    <source>
        <dbReference type="SAM" id="Phobius"/>
    </source>
</evidence>
<sequence length="254" mass="28001">MLPSYLKSQTMVPLLSLLSLLVQLVWANVEKTVFIAPPADAAELPSSLRPANLANIDTLSPSARSIRKHLDASFSSEKDPLGVRSWFHLVDLRPGQRYELRICWLATLMANHQQPTSFHLNTYTIADILDSPSLLSSLITYSASPHRQRIEYPSPAKVPSASPDQRSLLLAIDTAADYFTLNQTLMNDVPPVLADIILDPYLLNVFPKSLVPTAGYVAVTTVIALFVCRFVLSRAQGIIASSSTIELDMKKKSK</sequence>
<dbReference type="PANTHER" id="PTHR28022">
    <property type="entry name" value="GPI MANNOSYLTRANSFERASE 2 SUBUNIT PGA1"/>
    <property type="match status" value="1"/>
</dbReference>
<name>A0AAF0DEJ9_9EURO</name>
<dbReference type="PANTHER" id="PTHR28022:SF1">
    <property type="entry name" value="GPI MANNOSYLTRANSFERASE 2 SUBUNIT PGA1"/>
    <property type="match status" value="1"/>
</dbReference>
<feature type="signal peptide" evidence="2">
    <location>
        <begin position="1"/>
        <end position="27"/>
    </location>
</feature>
<feature type="transmembrane region" description="Helical" evidence="1">
    <location>
        <begin position="213"/>
        <end position="232"/>
    </location>
</feature>
<dbReference type="GO" id="GO:0000030">
    <property type="term" value="F:mannosyltransferase activity"/>
    <property type="evidence" value="ECO:0007669"/>
    <property type="project" value="TreeGrafter"/>
</dbReference>
<evidence type="ECO:0000313" key="3">
    <source>
        <dbReference type="EMBL" id="WEW56345.1"/>
    </source>
</evidence>
<keyword evidence="1" id="KW-0812">Transmembrane</keyword>
<reference evidence="3" key="1">
    <citation type="submission" date="2023-03" db="EMBL/GenBank/DDBJ databases">
        <title>Emydomyces testavorans Genome Sequence.</title>
        <authorList>
            <person name="Hoyer L."/>
        </authorList>
    </citation>
    <scope>NUCLEOTIDE SEQUENCE</scope>
    <source>
        <strain evidence="3">16-2883</strain>
    </source>
</reference>
<feature type="chain" id="PRO_5042296451" evidence="2">
    <location>
        <begin position="28"/>
        <end position="254"/>
    </location>
</feature>
<evidence type="ECO:0000256" key="2">
    <source>
        <dbReference type="SAM" id="SignalP"/>
    </source>
</evidence>
<dbReference type="Proteomes" id="UP001219355">
    <property type="component" value="Chromosome 1"/>
</dbReference>
<protein>
    <submittedName>
        <fullName evidence="3">Uncharacterized protein</fullName>
    </submittedName>
</protein>
<dbReference type="GO" id="GO:0006506">
    <property type="term" value="P:GPI anchor biosynthetic process"/>
    <property type="evidence" value="ECO:0007669"/>
    <property type="project" value="TreeGrafter"/>
</dbReference>
<keyword evidence="4" id="KW-1185">Reference proteome</keyword>
<keyword evidence="1" id="KW-0472">Membrane</keyword>
<dbReference type="InterPro" id="IPR019433">
    <property type="entry name" value="GPI_ManTrfase_II_coact_Pga1"/>
</dbReference>
<evidence type="ECO:0000313" key="4">
    <source>
        <dbReference type="Proteomes" id="UP001219355"/>
    </source>
</evidence>
<dbReference type="EMBL" id="CP120627">
    <property type="protein sequence ID" value="WEW56345.1"/>
    <property type="molecule type" value="Genomic_DNA"/>
</dbReference>